<gene>
    <name evidence="2" type="ORF">IPOD504_LOCUS5198</name>
</gene>
<dbReference type="Proteomes" id="UP000837857">
    <property type="component" value="Chromosome 16"/>
</dbReference>
<feature type="non-terminal residue" evidence="2">
    <location>
        <position position="111"/>
    </location>
</feature>
<proteinExistence type="predicted"/>
<evidence type="ECO:0000313" key="3">
    <source>
        <dbReference type="Proteomes" id="UP000837857"/>
    </source>
</evidence>
<name>A0ABN8I370_9NEOP</name>
<evidence type="ECO:0000313" key="2">
    <source>
        <dbReference type="EMBL" id="CAH2045715.1"/>
    </source>
</evidence>
<organism evidence="2 3">
    <name type="scientific">Iphiclides podalirius</name>
    <name type="common">scarce swallowtail</name>
    <dbReference type="NCBI Taxonomy" id="110791"/>
    <lineage>
        <taxon>Eukaryota</taxon>
        <taxon>Metazoa</taxon>
        <taxon>Ecdysozoa</taxon>
        <taxon>Arthropoda</taxon>
        <taxon>Hexapoda</taxon>
        <taxon>Insecta</taxon>
        <taxon>Pterygota</taxon>
        <taxon>Neoptera</taxon>
        <taxon>Endopterygota</taxon>
        <taxon>Lepidoptera</taxon>
        <taxon>Glossata</taxon>
        <taxon>Ditrysia</taxon>
        <taxon>Papilionoidea</taxon>
        <taxon>Papilionidae</taxon>
        <taxon>Papilioninae</taxon>
        <taxon>Iphiclides</taxon>
    </lineage>
</organism>
<protein>
    <submittedName>
        <fullName evidence="2">Uncharacterized protein</fullName>
    </submittedName>
</protein>
<accession>A0ABN8I370</accession>
<evidence type="ECO:0000256" key="1">
    <source>
        <dbReference type="SAM" id="MobiDB-lite"/>
    </source>
</evidence>
<feature type="region of interest" description="Disordered" evidence="1">
    <location>
        <begin position="32"/>
        <end position="70"/>
    </location>
</feature>
<feature type="compositionally biased region" description="Basic residues" evidence="1">
    <location>
        <begin position="37"/>
        <end position="59"/>
    </location>
</feature>
<sequence>MSVSRFSRPAGRLNRRDQEMWGTAFHSSDNARAQRLSIRRRRRRRKRGKCQRSKERRARPVTISGRKDNAAARRYRARCRDVIVIAARANKENARALIARTLLPLFERRTV</sequence>
<keyword evidence="3" id="KW-1185">Reference proteome</keyword>
<reference evidence="2" key="1">
    <citation type="submission" date="2022-03" db="EMBL/GenBank/DDBJ databases">
        <authorList>
            <person name="Martin H S."/>
        </authorList>
    </citation>
    <scope>NUCLEOTIDE SEQUENCE</scope>
</reference>
<dbReference type="EMBL" id="OW152828">
    <property type="protein sequence ID" value="CAH2045715.1"/>
    <property type="molecule type" value="Genomic_DNA"/>
</dbReference>